<evidence type="ECO:0000313" key="3">
    <source>
        <dbReference type="Proteomes" id="UP000229433"/>
    </source>
</evidence>
<dbReference type="Proteomes" id="UP000229433">
    <property type="component" value="Unassembled WGS sequence"/>
</dbReference>
<keyword evidence="1" id="KW-1133">Transmembrane helix</keyword>
<organism evidence="2 3">
    <name type="scientific">Leeuwenhoekiella nanhaiensis</name>
    <dbReference type="NCBI Taxonomy" id="1655491"/>
    <lineage>
        <taxon>Bacteria</taxon>
        <taxon>Pseudomonadati</taxon>
        <taxon>Bacteroidota</taxon>
        <taxon>Flavobacteriia</taxon>
        <taxon>Flavobacteriales</taxon>
        <taxon>Flavobacteriaceae</taxon>
        <taxon>Leeuwenhoekiella</taxon>
    </lineage>
</organism>
<feature type="transmembrane region" description="Helical" evidence="1">
    <location>
        <begin position="75"/>
        <end position="93"/>
    </location>
</feature>
<reference evidence="2 3" key="1">
    <citation type="submission" date="2017-08" db="EMBL/GenBank/DDBJ databases">
        <title>The whole genome shortgun sequences of strain Leeuwenhoekiella nanhaiensis G18 from the South China Sea.</title>
        <authorList>
            <person name="Liu Q."/>
        </authorList>
    </citation>
    <scope>NUCLEOTIDE SEQUENCE [LARGE SCALE GENOMIC DNA]</scope>
    <source>
        <strain evidence="2 3">G18</strain>
    </source>
</reference>
<keyword evidence="1" id="KW-0472">Membrane</keyword>
<accession>A0A2G1VQR5</accession>
<protein>
    <submittedName>
        <fullName evidence="2">Uncharacterized protein</fullName>
    </submittedName>
</protein>
<comment type="caution">
    <text evidence="2">The sequence shown here is derived from an EMBL/GenBank/DDBJ whole genome shotgun (WGS) entry which is preliminary data.</text>
</comment>
<evidence type="ECO:0000313" key="2">
    <source>
        <dbReference type="EMBL" id="PHQ28960.1"/>
    </source>
</evidence>
<proteinExistence type="predicted"/>
<keyword evidence="1" id="KW-0812">Transmembrane</keyword>
<name>A0A2G1VQR5_9FLAO</name>
<dbReference type="OrthoDB" id="981524at2"/>
<keyword evidence="3" id="KW-1185">Reference proteome</keyword>
<evidence type="ECO:0000256" key="1">
    <source>
        <dbReference type="SAM" id="Phobius"/>
    </source>
</evidence>
<sequence>MNTNDKHIPKDFKLPEDYFQQFEERLYTELKFQKLYPDNQDGFRVPDGYFDQVETSILSKTTKEPKVISLNYKKFAAAVATIAALFALLFYTVKPNANEAGFEGLSLSSLENYLIEQDRIQDFFSDEELNTIEANTSFFNEDHLSDEVILEYVDQDVIEYALNTDD</sequence>
<dbReference type="AlphaFoldDB" id="A0A2G1VQR5"/>
<dbReference type="EMBL" id="NQXA01000010">
    <property type="protein sequence ID" value="PHQ28960.1"/>
    <property type="molecule type" value="Genomic_DNA"/>
</dbReference>
<dbReference type="RefSeq" id="WP_099646575.1">
    <property type="nucleotide sequence ID" value="NZ_KZ319292.1"/>
</dbReference>
<gene>
    <name evidence="2" type="ORF">CJ305_12270</name>
</gene>